<evidence type="ECO:0000256" key="3">
    <source>
        <dbReference type="ARBA" id="ARBA00023015"/>
    </source>
</evidence>
<dbReference type="GO" id="GO:0000160">
    <property type="term" value="P:phosphorelay signal transduction system"/>
    <property type="evidence" value="ECO:0007669"/>
    <property type="project" value="UniProtKB-KW"/>
</dbReference>
<dbReference type="InterPro" id="IPR016032">
    <property type="entry name" value="Sig_transdc_resp-reg_C-effctor"/>
</dbReference>
<gene>
    <name evidence="8" type="ORF">E6C55_03055</name>
</gene>
<dbReference type="Gene3D" id="3.40.50.2300">
    <property type="match status" value="1"/>
</dbReference>
<evidence type="ECO:0000256" key="4">
    <source>
        <dbReference type="ARBA" id="ARBA00023125"/>
    </source>
</evidence>
<keyword evidence="3" id="KW-0805">Transcription regulation</keyword>
<dbReference type="OrthoDB" id="3190595at2"/>
<dbReference type="InterPro" id="IPR001867">
    <property type="entry name" value="OmpR/PhoB-type_DNA-bd"/>
</dbReference>
<dbReference type="Gene3D" id="1.25.40.10">
    <property type="entry name" value="Tetratricopeptide repeat domain"/>
    <property type="match status" value="1"/>
</dbReference>
<organism evidence="8 9">
    <name type="scientific">Cohnella fermenti</name>
    <dbReference type="NCBI Taxonomy" id="2565925"/>
    <lineage>
        <taxon>Bacteria</taxon>
        <taxon>Bacillati</taxon>
        <taxon>Bacillota</taxon>
        <taxon>Bacilli</taxon>
        <taxon>Bacillales</taxon>
        <taxon>Paenibacillaceae</taxon>
        <taxon>Cohnella</taxon>
    </lineage>
</organism>
<dbReference type="SMART" id="SM00448">
    <property type="entry name" value="REC"/>
    <property type="match status" value="1"/>
</dbReference>
<dbReference type="PROSITE" id="PS50110">
    <property type="entry name" value="RESPONSE_REGULATORY"/>
    <property type="match status" value="1"/>
</dbReference>
<evidence type="ECO:0000256" key="1">
    <source>
        <dbReference type="ARBA" id="ARBA00005820"/>
    </source>
</evidence>
<dbReference type="InterPro" id="IPR011990">
    <property type="entry name" value="TPR-like_helical_dom_sf"/>
</dbReference>
<dbReference type="PANTHER" id="PTHR35807:SF2">
    <property type="entry name" value="TRANSCRIPTIONAL ACTIVATOR DOMAIN"/>
    <property type="match status" value="1"/>
</dbReference>
<name>A0A4S4C6Y2_9BACL</name>
<dbReference type="SMART" id="SM00862">
    <property type="entry name" value="Trans_reg_C"/>
    <property type="match status" value="1"/>
</dbReference>
<evidence type="ECO:0000256" key="6">
    <source>
        <dbReference type="PROSITE-ProRule" id="PRU00169"/>
    </source>
</evidence>
<dbReference type="Pfam" id="PF03704">
    <property type="entry name" value="BTAD"/>
    <property type="match status" value="1"/>
</dbReference>
<dbReference type="Pfam" id="PF00072">
    <property type="entry name" value="Response_reg"/>
    <property type="match status" value="1"/>
</dbReference>
<keyword evidence="2" id="KW-0902">Two-component regulatory system</keyword>
<dbReference type="SUPFAM" id="SSF46894">
    <property type="entry name" value="C-terminal effector domain of the bipartite response regulators"/>
    <property type="match status" value="1"/>
</dbReference>
<proteinExistence type="inferred from homology"/>
<dbReference type="InterPro" id="IPR005158">
    <property type="entry name" value="BTAD"/>
</dbReference>
<dbReference type="EMBL" id="SSOB01000003">
    <property type="protein sequence ID" value="THF83686.1"/>
    <property type="molecule type" value="Genomic_DNA"/>
</dbReference>
<comment type="similarity">
    <text evidence="1">Belongs to the AfsR/DnrI/RedD regulatory family.</text>
</comment>
<keyword evidence="9" id="KW-1185">Reference proteome</keyword>
<dbReference type="InterPro" id="IPR051677">
    <property type="entry name" value="AfsR-DnrI-RedD_regulator"/>
</dbReference>
<dbReference type="PANTHER" id="PTHR35807">
    <property type="entry name" value="TRANSCRIPTIONAL REGULATOR REDD-RELATED"/>
    <property type="match status" value="1"/>
</dbReference>
<dbReference type="SMART" id="SM01043">
    <property type="entry name" value="BTAD"/>
    <property type="match status" value="1"/>
</dbReference>
<evidence type="ECO:0000259" key="7">
    <source>
        <dbReference type="PROSITE" id="PS50110"/>
    </source>
</evidence>
<keyword evidence="4" id="KW-0238">DNA-binding</keyword>
<evidence type="ECO:0000256" key="2">
    <source>
        <dbReference type="ARBA" id="ARBA00023012"/>
    </source>
</evidence>
<dbReference type="SUPFAM" id="SSF52172">
    <property type="entry name" value="CheY-like"/>
    <property type="match status" value="1"/>
</dbReference>
<comment type="caution">
    <text evidence="8">The sequence shown here is derived from an EMBL/GenBank/DDBJ whole genome shotgun (WGS) entry which is preliminary data.</text>
</comment>
<dbReference type="Pfam" id="PF00486">
    <property type="entry name" value="Trans_reg_C"/>
    <property type="match status" value="1"/>
</dbReference>
<dbReference type="InterPro" id="IPR011006">
    <property type="entry name" value="CheY-like_superfamily"/>
</dbReference>
<dbReference type="GO" id="GO:0003677">
    <property type="term" value="F:DNA binding"/>
    <property type="evidence" value="ECO:0007669"/>
    <property type="project" value="UniProtKB-KW"/>
</dbReference>
<keyword evidence="6" id="KW-0597">Phosphoprotein</keyword>
<evidence type="ECO:0000313" key="9">
    <source>
        <dbReference type="Proteomes" id="UP000310636"/>
    </source>
</evidence>
<accession>A0A4S4C6Y2</accession>
<feature type="modified residue" description="4-aspartylphosphate" evidence="6">
    <location>
        <position position="128"/>
    </location>
</feature>
<reference evidence="8 9" key="1">
    <citation type="submission" date="2019-04" db="EMBL/GenBank/DDBJ databases">
        <title>Cohnella sp. nov. isolated from preserved vegetables.</title>
        <authorList>
            <person name="Lin S.-Y."/>
            <person name="Hung M.-H."/>
            <person name="Young C.-C."/>
        </authorList>
    </citation>
    <scope>NUCLEOTIDE SEQUENCE [LARGE SCALE GENOMIC DNA]</scope>
    <source>
        <strain evidence="8 9">CC-MHH1044</strain>
    </source>
</reference>
<evidence type="ECO:0000313" key="8">
    <source>
        <dbReference type="EMBL" id="THF83686.1"/>
    </source>
</evidence>
<dbReference type="AlphaFoldDB" id="A0A4S4C6Y2"/>
<keyword evidence="5" id="KW-0804">Transcription</keyword>
<feature type="domain" description="Response regulatory" evidence="7">
    <location>
        <begin position="77"/>
        <end position="191"/>
    </location>
</feature>
<dbReference type="GO" id="GO:0006355">
    <property type="term" value="P:regulation of DNA-templated transcription"/>
    <property type="evidence" value="ECO:0007669"/>
    <property type="project" value="InterPro"/>
</dbReference>
<protein>
    <submittedName>
        <fullName evidence="8">Response regulator</fullName>
    </submittedName>
</protein>
<dbReference type="SUPFAM" id="SSF48452">
    <property type="entry name" value="TPR-like"/>
    <property type="match status" value="1"/>
</dbReference>
<dbReference type="InterPro" id="IPR001789">
    <property type="entry name" value="Sig_transdc_resp-reg_receiver"/>
</dbReference>
<dbReference type="Gene3D" id="1.10.10.10">
    <property type="entry name" value="Winged helix-like DNA-binding domain superfamily/Winged helix DNA-binding domain"/>
    <property type="match status" value="1"/>
</dbReference>
<sequence length="460" mass="52307">MRRVPLCWMLLGVSRMSFPLIPNTLVSNSRERLPQRVGQILDIQGPRAYWRKGFWENPSKINRREIILSGAEVQVLRAILIDDEQPALDILRVFLEQDGRLEVAGSYRRAKDALDEAGGLKPDVAFIDIEMTAMNGLELAEKLIARIDDIEIVFTTAFDKYALDAFKYTALHYILKPLTPEAVWEAVNRLYRRKGKGTGNAERETPAAGSSGAAKNSTLVRLFGGFRIQGPNGSPVHWRTAKTKELFAFLVLRGGSFVSKWDILDSLWPDSDEERAHTNLYTTVYKLRKALREASADIAIEQSMENYGIRMGDSVWVDAEELKKLALSASPLDNEAADRHRAVLHSYEGELLAGWDSLWCVSEQEKFAQRFRSLSLRLAVFELERGRLDDAEPVARKLLEQMPLDEEANGMLLTIYARKKDRVSFLRHYERMSKLFESELGLSPQPSIRKLYEKMMEAAP</sequence>
<dbReference type="Proteomes" id="UP000310636">
    <property type="component" value="Unassembled WGS sequence"/>
</dbReference>
<dbReference type="InterPro" id="IPR036388">
    <property type="entry name" value="WH-like_DNA-bd_sf"/>
</dbReference>
<evidence type="ECO:0000256" key="5">
    <source>
        <dbReference type="ARBA" id="ARBA00023163"/>
    </source>
</evidence>